<dbReference type="PANTHER" id="PTHR43744:SF9">
    <property type="entry name" value="POLYGALACTURONAN_RHAMNOGALACTURONAN TRANSPORT SYSTEM PERMEASE PROTEIN YTCP"/>
    <property type="match status" value="1"/>
</dbReference>
<keyword evidence="4 7" id="KW-0812">Transmembrane</keyword>
<sequence length="331" mass="34673">MSSTEKQAVDGSARVAGSGPAPADLTRPLVSGELRQRNSSRPVWDEEPGAAGKAAKGVALVAICAAVLVPLWTVVLTSLSSQATITRAGGLVIVPGELTLDAYRQVLSGGVVTRAVLVSIGVTTVGTALSMLVSVLAAYGLSRPGSLGHRAILFTFLVTMFFGAGMIPTYLLVSSLGLINSWWSLVLPTAVSAFNVLLLRGFFMGIDTGILEAARIDGASDWRILGQIVLPMSRAVLAVISLFYAVGYWNAYFNATLYINDFDKMPLQVVLQSFVLQGVNVPGQLDVGSGQVASLAVQMAVVVIAIVPVLVVYPFIQRHFASGVLIGAVKG</sequence>
<dbReference type="Gene3D" id="1.10.3720.10">
    <property type="entry name" value="MetI-like"/>
    <property type="match status" value="1"/>
</dbReference>
<evidence type="ECO:0000256" key="8">
    <source>
        <dbReference type="SAM" id="MobiDB-lite"/>
    </source>
</evidence>
<evidence type="ECO:0000256" key="4">
    <source>
        <dbReference type="ARBA" id="ARBA00022692"/>
    </source>
</evidence>
<evidence type="ECO:0000256" key="6">
    <source>
        <dbReference type="ARBA" id="ARBA00023136"/>
    </source>
</evidence>
<feature type="transmembrane region" description="Helical" evidence="7">
    <location>
        <begin position="295"/>
        <end position="316"/>
    </location>
</feature>
<evidence type="ECO:0000256" key="5">
    <source>
        <dbReference type="ARBA" id="ARBA00022989"/>
    </source>
</evidence>
<dbReference type="CDD" id="cd06261">
    <property type="entry name" value="TM_PBP2"/>
    <property type="match status" value="1"/>
</dbReference>
<reference evidence="11" key="1">
    <citation type="journal article" date="2019" name="Int. J. Syst. Evol. Microbiol.">
        <title>The Global Catalogue of Microorganisms (GCM) 10K type strain sequencing project: providing services to taxonomists for standard genome sequencing and annotation.</title>
        <authorList>
            <consortium name="The Broad Institute Genomics Platform"/>
            <consortium name="The Broad Institute Genome Sequencing Center for Infectious Disease"/>
            <person name="Wu L."/>
            <person name="Ma J."/>
        </authorList>
    </citation>
    <scope>NUCLEOTIDE SEQUENCE [LARGE SCALE GENOMIC DNA]</scope>
    <source>
        <strain evidence="11">JCM 18126</strain>
    </source>
</reference>
<keyword evidence="11" id="KW-1185">Reference proteome</keyword>
<feature type="domain" description="ABC transmembrane type-1" evidence="9">
    <location>
        <begin position="116"/>
        <end position="316"/>
    </location>
</feature>
<feature type="region of interest" description="Disordered" evidence="8">
    <location>
        <begin position="1"/>
        <end position="48"/>
    </location>
</feature>
<organism evidence="10 11">
    <name type="scientific">Kineococcus glutinatus</name>
    <dbReference type="NCBI Taxonomy" id="1070872"/>
    <lineage>
        <taxon>Bacteria</taxon>
        <taxon>Bacillati</taxon>
        <taxon>Actinomycetota</taxon>
        <taxon>Actinomycetes</taxon>
        <taxon>Kineosporiales</taxon>
        <taxon>Kineosporiaceae</taxon>
        <taxon>Kineococcus</taxon>
    </lineage>
</organism>
<dbReference type="InterPro" id="IPR000515">
    <property type="entry name" value="MetI-like"/>
</dbReference>
<feature type="transmembrane region" description="Helical" evidence="7">
    <location>
        <begin position="151"/>
        <end position="173"/>
    </location>
</feature>
<name>A0ABP9HVK6_9ACTN</name>
<accession>A0ABP9HVK6</accession>
<dbReference type="PANTHER" id="PTHR43744">
    <property type="entry name" value="ABC TRANSPORTER PERMEASE PROTEIN MG189-RELATED-RELATED"/>
    <property type="match status" value="1"/>
</dbReference>
<dbReference type="SUPFAM" id="SSF161098">
    <property type="entry name" value="MetI-like"/>
    <property type="match status" value="1"/>
</dbReference>
<evidence type="ECO:0000313" key="10">
    <source>
        <dbReference type="EMBL" id="GAA4979821.1"/>
    </source>
</evidence>
<keyword evidence="2 7" id="KW-0813">Transport</keyword>
<dbReference type="RefSeq" id="WP_345712380.1">
    <property type="nucleotide sequence ID" value="NZ_BAABIL010000290.1"/>
</dbReference>
<evidence type="ECO:0000256" key="2">
    <source>
        <dbReference type="ARBA" id="ARBA00022448"/>
    </source>
</evidence>
<keyword evidence="6 7" id="KW-0472">Membrane</keyword>
<proteinExistence type="inferred from homology"/>
<feature type="transmembrane region" description="Helical" evidence="7">
    <location>
        <begin position="185"/>
        <end position="203"/>
    </location>
</feature>
<dbReference type="EMBL" id="BAABIL010000290">
    <property type="protein sequence ID" value="GAA4979821.1"/>
    <property type="molecule type" value="Genomic_DNA"/>
</dbReference>
<evidence type="ECO:0000256" key="7">
    <source>
        <dbReference type="RuleBase" id="RU363032"/>
    </source>
</evidence>
<dbReference type="PROSITE" id="PS50928">
    <property type="entry name" value="ABC_TM1"/>
    <property type="match status" value="1"/>
</dbReference>
<evidence type="ECO:0000259" key="9">
    <source>
        <dbReference type="PROSITE" id="PS50928"/>
    </source>
</evidence>
<feature type="transmembrane region" description="Helical" evidence="7">
    <location>
        <begin position="115"/>
        <end position="139"/>
    </location>
</feature>
<evidence type="ECO:0000313" key="11">
    <source>
        <dbReference type="Proteomes" id="UP001501195"/>
    </source>
</evidence>
<comment type="caution">
    <text evidence="10">The sequence shown here is derived from an EMBL/GenBank/DDBJ whole genome shotgun (WGS) entry which is preliminary data.</text>
</comment>
<feature type="transmembrane region" description="Helical" evidence="7">
    <location>
        <begin position="58"/>
        <end position="79"/>
    </location>
</feature>
<evidence type="ECO:0000256" key="1">
    <source>
        <dbReference type="ARBA" id="ARBA00004651"/>
    </source>
</evidence>
<dbReference type="InterPro" id="IPR035906">
    <property type="entry name" value="MetI-like_sf"/>
</dbReference>
<evidence type="ECO:0000256" key="3">
    <source>
        <dbReference type="ARBA" id="ARBA00022475"/>
    </source>
</evidence>
<gene>
    <name evidence="10" type="ORF">GCM10023225_20120</name>
</gene>
<keyword evidence="3" id="KW-1003">Cell membrane</keyword>
<comment type="similarity">
    <text evidence="7">Belongs to the binding-protein-dependent transport system permease family.</text>
</comment>
<comment type="subcellular location">
    <subcellularLocation>
        <location evidence="1 7">Cell membrane</location>
        <topology evidence="1 7">Multi-pass membrane protein</topology>
    </subcellularLocation>
</comment>
<dbReference type="Proteomes" id="UP001501195">
    <property type="component" value="Unassembled WGS sequence"/>
</dbReference>
<dbReference type="Pfam" id="PF00528">
    <property type="entry name" value="BPD_transp_1"/>
    <property type="match status" value="1"/>
</dbReference>
<keyword evidence="5 7" id="KW-1133">Transmembrane helix</keyword>
<protein>
    <submittedName>
        <fullName evidence="10">Carbohydrate ABC transporter permease</fullName>
    </submittedName>
</protein>